<keyword evidence="5 9" id="KW-1133">Transmembrane helix</keyword>
<sequence>MSTRVSLRKLKRSTYLVRYPRWMAGKPLLYMSCALASLGDALFGYSQGITSSLEVQASFLHRMYHKDVSPHDIQLGHTGIDPFLTAITVSCLNVTALVSSLCAAYVNDILGRRMSIRVGGIIYFIAAFIQLFSRNLIWLIAGRSLQGVGVGFLSMTVPVFQAEISPEHSRGRFISIEFFFLNCGYLLAAWVGYTFYFMHSEISWRGPFAVQAAIAFLLVVLSFWLPETPRWLIKNGFKTDGLWTLADLHGHGDITDAKINATYVDIVDALEHEELEGSNAAWKELFTRYGRRTFVAVSSQMFAQLNGINVILHFLPEHLDRAGFTVPLSLFHSGICAVLFCAGTIPTIFYIDKIGRRPFLLFGSASLAICLAVAAGVQFYLSKMSEGTKKLQAAEGLFAGVALYLFFFGATWGPTPWLLGAEIFPTRARAKGMALANISDWGFNFLTAFVTPALFEVLKGGFYVLLVSSCVFSFVVVYFVYPETAHKSLEDLGEVFGEVLPPRRNHKIEEPKVESDTLVQDSGSILQLDGNNIVEDCRNERREKDHT</sequence>
<dbReference type="InterPro" id="IPR020846">
    <property type="entry name" value="MFS_dom"/>
</dbReference>
<keyword evidence="4 9" id="KW-0812">Transmembrane</keyword>
<dbReference type="PROSITE" id="PS50850">
    <property type="entry name" value="MFS"/>
    <property type="match status" value="1"/>
</dbReference>
<organism evidence="11 12">
    <name type="scientific">Marasmiellus scandens</name>
    <dbReference type="NCBI Taxonomy" id="2682957"/>
    <lineage>
        <taxon>Eukaryota</taxon>
        <taxon>Fungi</taxon>
        <taxon>Dikarya</taxon>
        <taxon>Basidiomycota</taxon>
        <taxon>Agaricomycotina</taxon>
        <taxon>Agaricomycetes</taxon>
        <taxon>Agaricomycetidae</taxon>
        <taxon>Agaricales</taxon>
        <taxon>Marasmiineae</taxon>
        <taxon>Omphalotaceae</taxon>
        <taxon>Marasmiellus</taxon>
    </lineage>
</organism>
<evidence type="ECO:0000256" key="6">
    <source>
        <dbReference type="ARBA" id="ARBA00023136"/>
    </source>
</evidence>
<dbReference type="PANTHER" id="PTHR48022:SF74">
    <property type="entry name" value="SUGAR TRANSPORTER, PUTATIVE (AFU_ORTHOLOGUE AFUA_8G02010)-RELATED"/>
    <property type="match status" value="1"/>
</dbReference>
<feature type="transmembrane region" description="Helical" evidence="9">
    <location>
        <begin position="147"/>
        <end position="164"/>
    </location>
</feature>
<dbReference type="InterPro" id="IPR005828">
    <property type="entry name" value="MFS_sugar_transport-like"/>
</dbReference>
<evidence type="ECO:0000259" key="10">
    <source>
        <dbReference type="PROSITE" id="PS50850"/>
    </source>
</evidence>
<dbReference type="Proteomes" id="UP001498398">
    <property type="component" value="Unassembled WGS sequence"/>
</dbReference>
<keyword evidence="12" id="KW-1185">Reference proteome</keyword>
<feature type="transmembrane region" description="Helical" evidence="9">
    <location>
        <begin position="433"/>
        <end position="455"/>
    </location>
</feature>
<evidence type="ECO:0000313" key="12">
    <source>
        <dbReference type="Proteomes" id="UP001498398"/>
    </source>
</evidence>
<feature type="domain" description="Major facilitator superfamily (MFS) profile" evidence="10">
    <location>
        <begin position="32"/>
        <end position="485"/>
    </location>
</feature>
<evidence type="ECO:0000256" key="7">
    <source>
        <dbReference type="ARBA" id="ARBA00049119"/>
    </source>
</evidence>
<evidence type="ECO:0000256" key="2">
    <source>
        <dbReference type="ARBA" id="ARBA00010992"/>
    </source>
</evidence>
<comment type="subcellular location">
    <subcellularLocation>
        <location evidence="1">Membrane</location>
        <topology evidence="1">Multi-pass membrane protein</topology>
    </subcellularLocation>
</comment>
<feature type="transmembrane region" description="Helical" evidence="9">
    <location>
        <begin position="83"/>
        <end position="106"/>
    </location>
</feature>
<protein>
    <recommendedName>
        <fullName evidence="10">Major facilitator superfamily (MFS) profile domain-containing protein</fullName>
    </recommendedName>
</protein>
<comment type="similarity">
    <text evidence="2 8">Belongs to the major facilitator superfamily. Sugar transporter (TC 2.A.1.1) family.</text>
</comment>
<dbReference type="PROSITE" id="PS00217">
    <property type="entry name" value="SUGAR_TRANSPORT_2"/>
    <property type="match status" value="1"/>
</dbReference>
<dbReference type="InterPro" id="IPR003663">
    <property type="entry name" value="Sugar/inositol_transpt"/>
</dbReference>
<evidence type="ECO:0000256" key="4">
    <source>
        <dbReference type="ARBA" id="ARBA00022692"/>
    </source>
</evidence>
<gene>
    <name evidence="11" type="ORF">VKT23_007386</name>
</gene>
<dbReference type="PROSITE" id="PS00216">
    <property type="entry name" value="SUGAR_TRANSPORT_1"/>
    <property type="match status" value="1"/>
</dbReference>
<comment type="catalytic activity">
    <reaction evidence="7">
        <text>myo-inositol(out) + H(+)(out) = myo-inositol(in) + H(+)(in)</text>
        <dbReference type="Rhea" id="RHEA:60364"/>
        <dbReference type="ChEBI" id="CHEBI:15378"/>
        <dbReference type="ChEBI" id="CHEBI:17268"/>
    </reaction>
</comment>
<evidence type="ECO:0000256" key="3">
    <source>
        <dbReference type="ARBA" id="ARBA00022448"/>
    </source>
</evidence>
<dbReference type="PANTHER" id="PTHR48022">
    <property type="entry name" value="PLASTIDIC GLUCOSE TRANSPORTER 4"/>
    <property type="match status" value="1"/>
</dbReference>
<feature type="transmembrane region" description="Helical" evidence="9">
    <location>
        <begin position="461"/>
        <end position="481"/>
    </location>
</feature>
<dbReference type="InterPro" id="IPR005829">
    <property type="entry name" value="Sugar_transporter_CS"/>
</dbReference>
<reference evidence="11 12" key="1">
    <citation type="submission" date="2024-01" db="EMBL/GenBank/DDBJ databases">
        <title>A draft genome for the cacao thread blight pathogen Marasmiellus scandens.</title>
        <authorList>
            <person name="Baruah I.K."/>
            <person name="Leung J."/>
            <person name="Bukari Y."/>
            <person name="Amoako-Attah I."/>
            <person name="Meinhardt L.W."/>
            <person name="Bailey B.A."/>
            <person name="Cohen S.P."/>
        </authorList>
    </citation>
    <scope>NUCLEOTIDE SEQUENCE [LARGE SCALE GENOMIC DNA]</scope>
    <source>
        <strain evidence="11 12">GH-19</strain>
    </source>
</reference>
<accession>A0ABR1JJQ6</accession>
<evidence type="ECO:0000256" key="5">
    <source>
        <dbReference type="ARBA" id="ARBA00022989"/>
    </source>
</evidence>
<keyword evidence="3 8" id="KW-0813">Transport</keyword>
<dbReference type="InterPro" id="IPR050360">
    <property type="entry name" value="MFS_Sugar_Transporters"/>
</dbReference>
<feature type="transmembrane region" description="Helical" evidence="9">
    <location>
        <begin position="330"/>
        <end position="351"/>
    </location>
</feature>
<comment type="caution">
    <text evidence="11">The sequence shown here is derived from an EMBL/GenBank/DDBJ whole genome shotgun (WGS) entry which is preliminary data.</text>
</comment>
<dbReference type="PRINTS" id="PR00171">
    <property type="entry name" value="SUGRTRNSPORT"/>
</dbReference>
<evidence type="ECO:0000256" key="8">
    <source>
        <dbReference type="RuleBase" id="RU003346"/>
    </source>
</evidence>
<dbReference type="Gene3D" id="1.20.1250.20">
    <property type="entry name" value="MFS general substrate transporter like domains"/>
    <property type="match status" value="1"/>
</dbReference>
<feature type="transmembrane region" description="Helical" evidence="9">
    <location>
        <begin position="293"/>
        <end position="315"/>
    </location>
</feature>
<evidence type="ECO:0000313" key="11">
    <source>
        <dbReference type="EMBL" id="KAK7462806.1"/>
    </source>
</evidence>
<dbReference type="InterPro" id="IPR036259">
    <property type="entry name" value="MFS_trans_sf"/>
</dbReference>
<proteinExistence type="inferred from homology"/>
<dbReference type="SUPFAM" id="SSF103473">
    <property type="entry name" value="MFS general substrate transporter"/>
    <property type="match status" value="1"/>
</dbReference>
<dbReference type="NCBIfam" id="TIGR00879">
    <property type="entry name" value="SP"/>
    <property type="match status" value="1"/>
</dbReference>
<feature type="transmembrane region" description="Helical" evidence="9">
    <location>
        <begin position="208"/>
        <end position="225"/>
    </location>
</feature>
<name>A0ABR1JJQ6_9AGAR</name>
<evidence type="ECO:0000256" key="1">
    <source>
        <dbReference type="ARBA" id="ARBA00004141"/>
    </source>
</evidence>
<dbReference type="Pfam" id="PF00083">
    <property type="entry name" value="Sugar_tr"/>
    <property type="match status" value="1"/>
</dbReference>
<feature type="transmembrane region" description="Helical" evidence="9">
    <location>
        <begin position="358"/>
        <end position="381"/>
    </location>
</feature>
<feature type="transmembrane region" description="Helical" evidence="9">
    <location>
        <begin position="401"/>
        <end position="421"/>
    </location>
</feature>
<keyword evidence="6 9" id="KW-0472">Membrane</keyword>
<feature type="transmembrane region" description="Helical" evidence="9">
    <location>
        <begin position="118"/>
        <end position="141"/>
    </location>
</feature>
<dbReference type="EMBL" id="JBANRG010000010">
    <property type="protein sequence ID" value="KAK7462806.1"/>
    <property type="molecule type" value="Genomic_DNA"/>
</dbReference>
<evidence type="ECO:0000256" key="9">
    <source>
        <dbReference type="SAM" id="Phobius"/>
    </source>
</evidence>
<feature type="transmembrane region" description="Helical" evidence="9">
    <location>
        <begin position="176"/>
        <end position="196"/>
    </location>
</feature>